<feature type="non-terminal residue" evidence="1">
    <location>
        <position position="12"/>
    </location>
</feature>
<proteinExistence type="predicted"/>
<sequence>MVHRGGALSFLY</sequence>
<name>A0A8S2G8S9_9BILA</name>
<dbReference type="EMBL" id="CAJOBA010094401">
    <property type="protein sequence ID" value="CAF4497522.1"/>
    <property type="molecule type" value="Genomic_DNA"/>
</dbReference>
<evidence type="ECO:0000313" key="2">
    <source>
        <dbReference type="EMBL" id="CAF4497522.1"/>
    </source>
</evidence>
<comment type="caution">
    <text evidence="1">The sequence shown here is derived from an EMBL/GenBank/DDBJ whole genome shotgun (WGS) entry which is preliminary data.</text>
</comment>
<gene>
    <name evidence="1" type="ORF">OVA965_LOCUS44806</name>
    <name evidence="2" type="ORF">TMI583_LOCUS47821</name>
</gene>
<dbReference type="EMBL" id="CAJNOK010066003">
    <property type="protein sequence ID" value="CAF1650547.1"/>
    <property type="molecule type" value="Genomic_DNA"/>
</dbReference>
<organism evidence="1 3">
    <name type="scientific">Didymodactylos carnosus</name>
    <dbReference type="NCBI Taxonomy" id="1234261"/>
    <lineage>
        <taxon>Eukaryota</taxon>
        <taxon>Metazoa</taxon>
        <taxon>Spiralia</taxon>
        <taxon>Gnathifera</taxon>
        <taxon>Rotifera</taxon>
        <taxon>Eurotatoria</taxon>
        <taxon>Bdelloidea</taxon>
        <taxon>Philodinida</taxon>
        <taxon>Philodinidae</taxon>
        <taxon>Didymodactylos</taxon>
    </lineage>
</organism>
<dbReference type="Proteomes" id="UP000677228">
    <property type="component" value="Unassembled WGS sequence"/>
</dbReference>
<evidence type="ECO:0000313" key="1">
    <source>
        <dbReference type="EMBL" id="CAF1650547.1"/>
    </source>
</evidence>
<accession>A0A8S2G8S9</accession>
<protein>
    <submittedName>
        <fullName evidence="1">Uncharacterized protein</fullName>
    </submittedName>
</protein>
<evidence type="ECO:0000313" key="3">
    <source>
        <dbReference type="Proteomes" id="UP000677228"/>
    </source>
</evidence>
<reference evidence="1" key="1">
    <citation type="submission" date="2021-02" db="EMBL/GenBank/DDBJ databases">
        <authorList>
            <person name="Nowell W R."/>
        </authorList>
    </citation>
    <scope>NUCLEOTIDE SEQUENCE</scope>
</reference>
<dbReference type="Proteomes" id="UP000682733">
    <property type="component" value="Unassembled WGS sequence"/>
</dbReference>